<name>A0ABY4D2J3_9BACT</name>
<organism evidence="1 2">
    <name type="scientific">Hymenobacter tibetensis</name>
    <dbReference type="NCBI Taxonomy" id="497967"/>
    <lineage>
        <taxon>Bacteria</taxon>
        <taxon>Pseudomonadati</taxon>
        <taxon>Bacteroidota</taxon>
        <taxon>Cytophagia</taxon>
        <taxon>Cytophagales</taxon>
        <taxon>Hymenobacteraceae</taxon>
        <taxon>Hymenobacter</taxon>
    </lineage>
</organism>
<gene>
    <name evidence="1" type="ORF">MTX78_09200</name>
</gene>
<keyword evidence="2" id="KW-1185">Reference proteome</keyword>
<dbReference type="Proteomes" id="UP000831113">
    <property type="component" value="Chromosome"/>
</dbReference>
<reference evidence="1 2" key="1">
    <citation type="submission" date="2022-03" db="EMBL/GenBank/DDBJ databases">
        <title>Hymenobactersp. isolated from the air.</title>
        <authorList>
            <person name="Won M."/>
            <person name="Kwon S.-W."/>
        </authorList>
    </citation>
    <scope>NUCLEOTIDE SEQUENCE [LARGE SCALE GENOMIC DNA]</scope>
    <source>
        <strain evidence="1 2">KACC 21982</strain>
    </source>
</reference>
<evidence type="ECO:0000313" key="2">
    <source>
        <dbReference type="Proteomes" id="UP000831113"/>
    </source>
</evidence>
<dbReference type="RefSeq" id="WP_243801937.1">
    <property type="nucleotide sequence ID" value="NZ_CP094669.1"/>
</dbReference>
<dbReference type="EMBL" id="CP094669">
    <property type="protein sequence ID" value="UOG76761.1"/>
    <property type="molecule type" value="Genomic_DNA"/>
</dbReference>
<protein>
    <submittedName>
        <fullName evidence="1">Uncharacterized protein</fullName>
    </submittedName>
</protein>
<evidence type="ECO:0000313" key="1">
    <source>
        <dbReference type="EMBL" id="UOG76761.1"/>
    </source>
</evidence>
<accession>A0ABY4D2J3</accession>
<proteinExistence type="predicted"/>
<sequence length="81" mass="9749">MNKMKRGPENVPGEKLETEFYINKERVFTRDELLVNYPEQLKTSTYQYWMEQNQPRFYAVGNKYYYLKTSVDRLLALAGNK</sequence>